<evidence type="ECO:0000256" key="9">
    <source>
        <dbReference type="RuleBase" id="RU362011"/>
    </source>
</evidence>
<protein>
    <recommendedName>
        <fullName evidence="9">Magnesium transporter MgtE</fullName>
    </recommendedName>
</protein>
<feature type="transmembrane region" description="Helical" evidence="9">
    <location>
        <begin position="422"/>
        <end position="445"/>
    </location>
</feature>
<evidence type="ECO:0000256" key="6">
    <source>
        <dbReference type="ARBA" id="ARBA00022989"/>
    </source>
</evidence>
<comment type="subunit">
    <text evidence="9">Homodimer.</text>
</comment>
<name>A0ABQ2WSC0_9ALTE</name>
<dbReference type="Pfam" id="PF03448">
    <property type="entry name" value="MgtE_N"/>
    <property type="match status" value="1"/>
</dbReference>
<dbReference type="EMBL" id="BMYR01000012">
    <property type="protein sequence ID" value="GGW69836.1"/>
    <property type="molecule type" value="Genomic_DNA"/>
</dbReference>
<dbReference type="PROSITE" id="PS51371">
    <property type="entry name" value="CBS"/>
    <property type="match status" value="2"/>
</dbReference>
<gene>
    <name evidence="11" type="ORF">GCM10008111_27410</name>
</gene>
<evidence type="ECO:0000256" key="3">
    <source>
        <dbReference type="ARBA" id="ARBA00022448"/>
    </source>
</evidence>
<dbReference type="Gene3D" id="1.25.60.10">
    <property type="entry name" value="MgtE N-terminal domain-like"/>
    <property type="match status" value="1"/>
</dbReference>
<keyword evidence="5 9" id="KW-0460">Magnesium</keyword>
<comment type="similarity">
    <text evidence="2 9">Belongs to the SLC41A transporter family.</text>
</comment>
<evidence type="ECO:0000256" key="2">
    <source>
        <dbReference type="ARBA" id="ARBA00009749"/>
    </source>
</evidence>
<dbReference type="SMART" id="SM00924">
    <property type="entry name" value="MgtE_N"/>
    <property type="match status" value="1"/>
</dbReference>
<keyword evidence="6 9" id="KW-1133">Transmembrane helix</keyword>
<reference evidence="12" key="1">
    <citation type="journal article" date="2019" name="Int. J. Syst. Evol. Microbiol.">
        <title>The Global Catalogue of Microorganisms (GCM) 10K type strain sequencing project: providing services to taxonomists for standard genome sequencing and annotation.</title>
        <authorList>
            <consortium name="The Broad Institute Genomics Platform"/>
            <consortium name="The Broad Institute Genome Sequencing Center for Infectious Disease"/>
            <person name="Wu L."/>
            <person name="Ma J."/>
        </authorList>
    </citation>
    <scope>NUCLEOTIDE SEQUENCE [LARGE SCALE GENOMIC DNA]</scope>
    <source>
        <strain evidence="12">KCTC 23723</strain>
    </source>
</reference>
<comment type="subcellular location">
    <subcellularLocation>
        <location evidence="9">Cell membrane</location>
        <topology evidence="9">Multi-pass membrane protein</topology>
    </subcellularLocation>
    <subcellularLocation>
        <location evidence="1">Membrane</location>
        <topology evidence="1">Multi-pass membrane protein</topology>
    </subcellularLocation>
</comment>
<dbReference type="InterPro" id="IPR046342">
    <property type="entry name" value="CBS_dom_sf"/>
</dbReference>
<dbReference type="SUPFAM" id="SSF158791">
    <property type="entry name" value="MgtE N-terminal domain-like"/>
    <property type="match status" value="1"/>
</dbReference>
<dbReference type="NCBIfam" id="TIGR00400">
    <property type="entry name" value="mgtE"/>
    <property type="match status" value="1"/>
</dbReference>
<dbReference type="Gene3D" id="3.10.580.10">
    <property type="entry name" value="CBS-domain"/>
    <property type="match status" value="1"/>
</dbReference>
<dbReference type="Gene3D" id="1.10.357.20">
    <property type="entry name" value="SLC41 divalent cation transporters, integral membrane domain"/>
    <property type="match status" value="1"/>
</dbReference>
<proteinExistence type="inferred from homology"/>
<evidence type="ECO:0000256" key="7">
    <source>
        <dbReference type="ARBA" id="ARBA00023136"/>
    </source>
</evidence>
<keyword evidence="9" id="KW-1003">Cell membrane</keyword>
<dbReference type="CDD" id="cd04606">
    <property type="entry name" value="CBS_pair_Mg_transporter"/>
    <property type="match status" value="1"/>
</dbReference>
<dbReference type="SUPFAM" id="SSF54631">
    <property type="entry name" value="CBS-domain pair"/>
    <property type="match status" value="1"/>
</dbReference>
<comment type="function">
    <text evidence="9">Acts as a magnesium transporter.</text>
</comment>
<accession>A0ABQ2WSC0</accession>
<keyword evidence="3 9" id="KW-0813">Transport</keyword>
<dbReference type="PANTHER" id="PTHR43773">
    <property type="entry name" value="MAGNESIUM TRANSPORTER MGTE"/>
    <property type="match status" value="1"/>
</dbReference>
<feature type="domain" description="CBS" evidence="10">
    <location>
        <begin position="200"/>
        <end position="256"/>
    </location>
</feature>
<feature type="transmembrane region" description="Helical" evidence="9">
    <location>
        <begin position="310"/>
        <end position="337"/>
    </location>
</feature>
<dbReference type="InterPro" id="IPR006668">
    <property type="entry name" value="Mg_transptr_MgtE_intracell_dom"/>
</dbReference>
<dbReference type="Pfam" id="PF00571">
    <property type="entry name" value="CBS"/>
    <property type="match status" value="2"/>
</dbReference>
<evidence type="ECO:0000313" key="11">
    <source>
        <dbReference type="EMBL" id="GGW69836.1"/>
    </source>
</evidence>
<dbReference type="Pfam" id="PF01769">
    <property type="entry name" value="MgtE"/>
    <property type="match status" value="1"/>
</dbReference>
<evidence type="ECO:0000256" key="8">
    <source>
        <dbReference type="PROSITE-ProRule" id="PRU00703"/>
    </source>
</evidence>
<keyword evidence="12" id="KW-1185">Reference proteome</keyword>
<keyword evidence="9" id="KW-0479">Metal-binding</keyword>
<feature type="transmembrane region" description="Helical" evidence="9">
    <location>
        <begin position="358"/>
        <end position="378"/>
    </location>
</feature>
<dbReference type="PANTHER" id="PTHR43773:SF1">
    <property type="entry name" value="MAGNESIUM TRANSPORTER MGTE"/>
    <property type="match status" value="1"/>
</dbReference>
<dbReference type="SMART" id="SM00116">
    <property type="entry name" value="CBS"/>
    <property type="match status" value="2"/>
</dbReference>
<sequence>MELPVLIATLRAALTHNTTHLLRDQLEDVHPADYAAALTEFTPTELWDLLTALPRAEQAEVFGYLPTSEQVKLAIRISRRKLAPIIRQMSSDERADLFNRLSAEQRDTLLPALAQAEREDLLRLSAHEEGTAGAIMTSDYALLPPNLTVREAIEVLRLEAPDKETIYSSYVVDQSRKLIGVVSLRDLILAPVSMRVDDLMNHDPIYATVDMPQEAIATLIAKYDLLALPIVNAQQQMVGIVTYDDAMDVAAEEATEDFHKTATIGKLESSVKHAGIGLLYRKRVFWLVVLVFGNIFSGAGIAYFEETIASYLALLFFLPLLIASSGNAGAQSGTLMVRALATGDIKLRDWGSLLGKECIVAGLLGLTMSAAVIGLGLWRGGPDIAVVVAATMMLVVLVGSLIGLSLPFLLSRFNLDPATASGPLITSIADVAGVLLYFSIARWYLGL</sequence>
<dbReference type="SUPFAM" id="SSF161093">
    <property type="entry name" value="MgtE membrane domain-like"/>
    <property type="match status" value="1"/>
</dbReference>
<keyword evidence="4 9" id="KW-0812">Transmembrane</keyword>
<dbReference type="InterPro" id="IPR038076">
    <property type="entry name" value="MgtE_N_sf"/>
</dbReference>
<evidence type="ECO:0000313" key="12">
    <source>
        <dbReference type="Proteomes" id="UP000634667"/>
    </source>
</evidence>
<dbReference type="Proteomes" id="UP000634667">
    <property type="component" value="Unassembled WGS sequence"/>
</dbReference>
<dbReference type="InterPro" id="IPR006669">
    <property type="entry name" value="MgtE_transporter"/>
</dbReference>
<comment type="caution">
    <text evidence="11">The sequence shown here is derived from an EMBL/GenBank/DDBJ whole genome shotgun (WGS) entry which is preliminary data.</text>
</comment>
<feature type="transmembrane region" description="Helical" evidence="9">
    <location>
        <begin position="384"/>
        <end position="410"/>
    </location>
</feature>
<dbReference type="InterPro" id="IPR000644">
    <property type="entry name" value="CBS_dom"/>
</dbReference>
<evidence type="ECO:0000256" key="5">
    <source>
        <dbReference type="ARBA" id="ARBA00022842"/>
    </source>
</evidence>
<feature type="transmembrane region" description="Helical" evidence="9">
    <location>
        <begin position="284"/>
        <end position="304"/>
    </location>
</feature>
<dbReference type="RefSeq" id="WP_189483801.1">
    <property type="nucleotide sequence ID" value="NZ_BMYR01000012.1"/>
</dbReference>
<dbReference type="InterPro" id="IPR006667">
    <property type="entry name" value="SLC41_membr_dom"/>
</dbReference>
<evidence type="ECO:0000259" key="10">
    <source>
        <dbReference type="PROSITE" id="PS51371"/>
    </source>
</evidence>
<dbReference type="InterPro" id="IPR036739">
    <property type="entry name" value="SLC41_membr_dom_sf"/>
</dbReference>
<evidence type="ECO:0000256" key="4">
    <source>
        <dbReference type="ARBA" id="ARBA00022692"/>
    </source>
</evidence>
<feature type="domain" description="CBS" evidence="10">
    <location>
        <begin position="136"/>
        <end position="199"/>
    </location>
</feature>
<organism evidence="11 12">
    <name type="scientific">Alishewanella tabrizica</name>
    <dbReference type="NCBI Taxonomy" id="671278"/>
    <lineage>
        <taxon>Bacteria</taxon>
        <taxon>Pseudomonadati</taxon>
        <taxon>Pseudomonadota</taxon>
        <taxon>Gammaproteobacteria</taxon>
        <taxon>Alteromonadales</taxon>
        <taxon>Alteromonadaceae</taxon>
        <taxon>Alishewanella</taxon>
    </lineage>
</organism>
<keyword evidence="7 9" id="KW-0472">Membrane</keyword>
<evidence type="ECO:0000256" key="1">
    <source>
        <dbReference type="ARBA" id="ARBA00004141"/>
    </source>
</evidence>
<keyword evidence="8" id="KW-0129">CBS domain</keyword>